<dbReference type="AlphaFoldDB" id="A0AAD6ZXD7"/>
<accession>A0AAD6ZXD7</accession>
<name>A0AAD6ZXD7_9AGAR</name>
<proteinExistence type="predicted"/>
<dbReference type="Proteomes" id="UP001218218">
    <property type="component" value="Unassembled WGS sequence"/>
</dbReference>
<evidence type="ECO:0000313" key="2">
    <source>
        <dbReference type="Proteomes" id="UP001218218"/>
    </source>
</evidence>
<sequence length="74" mass="8966">MVRWEVDGIITDVPNRYLQLRSAIEKNYEGTMLRSSRRFLWTSFTFYWLFTYSIQRLSEYFLAKWGGPFVAVTR</sequence>
<gene>
    <name evidence="1" type="ORF">DFH08DRAFT_226308</name>
</gene>
<dbReference type="EMBL" id="JARIHO010000023">
    <property type="protein sequence ID" value="KAJ7343418.1"/>
    <property type="molecule type" value="Genomic_DNA"/>
</dbReference>
<protein>
    <submittedName>
        <fullName evidence="1">Uncharacterized protein</fullName>
    </submittedName>
</protein>
<keyword evidence="2" id="KW-1185">Reference proteome</keyword>
<organism evidence="1 2">
    <name type="scientific">Mycena albidolilacea</name>
    <dbReference type="NCBI Taxonomy" id="1033008"/>
    <lineage>
        <taxon>Eukaryota</taxon>
        <taxon>Fungi</taxon>
        <taxon>Dikarya</taxon>
        <taxon>Basidiomycota</taxon>
        <taxon>Agaricomycotina</taxon>
        <taxon>Agaricomycetes</taxon>
        <taxon>Agaricomycetidae</taxon>
        <taxon>Agaricales</taxon>
        <taxon>Marasmiineae</taxon>
        <taxon>Mycenaceae</taxon>
        <taxon>Mycena</taxon>
    </lineage>
</organism>
<evidence type="ECO:0000313" key="1">
    <source>
        <dbReference type="EMBL" id="KAJ7343418.1"/>
    </source>
</evidence>
<reference evidence="1" key="1">
    <citation type="submission" date="2023-03" db="EMBL/GenBank/DDBJ databases">
        <title>Massive genome expansion in bonnet fungi (Mycena s.s.) driven by repeated elements and novel gene families across ecological guilds.</title>
        <authorList>
            <consortium name="Lawrence Berkeley National Laboratory"/>
            <person name="Harder C.B."/>
            <person name="Miyauchi S."/>
            <person name="Viragh M."/>
            <person name="Kuo A."/>
            <person name="Thoen E."/>
            <person name="Andreopoulos B."/>
            <person name="Lu D."/>
            <person name="Skrede I."/>
            <person name="Drula E."/>
            <person name="Henrissat B."/>
            <person name="Morin E."/>
            <person name="Kohler A."/>
            <person name="Barry K."/>
            <person name="LaButti K."/>
            <person name="Morin E."/>
            <person name="Salamov A."/>
            <person name="Lipzen A."/>
            <person name="Mereny Z."/>
            <person name="Hegedus B."/>
            <person name="Baldrian P."/>
            <person name="Stursova M."/>
            <person name="Weitz H."/>
            <person name="Taylor A."/>
            <person name="Grigoriev I.V."/>
            <person name="Nagy L.G."/>
            <person name="Martin F."/>
            <person name="Kauserud H."/>
        </authorList>
    </citation>
    <scope>NUCLEOTIDE SEQUENCE</scope>
    <source>
        <strain evidence="1">CBHHK002</strain>
    </source>
</reference>
<comment type="caution">
    <text evidence="1">The sequence shown here is derived from an EMBL/GenBank/DDBJ whole genome shotgun (WGS) entry which is preliminary data.</text>
</comment>